<dbReference type="Proteomes" id="UP000887116">
    <property type="component" value="Unassembled WGS sequence"/>
</dbReference>
<evidence type="ECO:0000313" key="5">
    <source>
        <dbReference type="Proteomes" id="UP000887116"/>
    </source>
</evidence>
<sequence length="95" mass="10805">MNVRQFSVESQPYAWECREDSPCQHLCFDLHDGTFECACKDGFTLSVNGYSCIGMYKKVSKNCQALIEKDVEKIEEKNCKVSSETNQTSYSCNPV</sequence>
<protein>
    <recommendedName>
        <fullName evidence="6">EGF-like domain-containing protein</fullName>
    </recommendedName>
</protein>
<dbReference type="SMART" id="SM00181">
    <property type="entry name" value="EGF"/>
    <property type="match status" value="1"/>
</dbReference>
<accession>A0A8X6L6U6</accession>
<reference evidence="4" key="1">
    <citation type="submission" date="2020-07" db="EMBL/GenBank/DDBJ databases">
        <title>Multicomponent nature underlies the extraordinary mechanical properties of spider dragline silk.</title>
        <authorList>
            <person name="Kono N."/>
            <person name="Nakamura H."/>
            <person name="Mori M."/>
            <person name="Yoshida Y."/>
            <person name="Ohtoshi R."/>
            <person name="Malay A.D."/>
            <person name="Moran D.A.P."/>
            <person name="Tomita M."/>
            <person name="Numata K."/>
            <person name="Arakawa K."/>
        </authorList>
    </citation>
    <scope>NUCLEOTIDE SEQUENCE</scope>
</reference>
<feature type="domain" description="EGF-like" evidence="3">
    <location>
        <begin position="16"/>
        <end position="53"/>
    </location>
</feature>
<dbReference type="Pfam" id="PF00008">
    <property type="entry name" value="EGF"/>
    <property type="match status" value="1"/>
</dbReference>
<proteinExistence type="predicted"/>
<evidence type="ECO:0008006" key="6">
    <source>
        <dbReference type="Google" id="ProtNLM"/>
    </source>
</evidence>
<comment type="caution">
    <text evidence="4">The sequence shown here is derived from an EMBL/GenBank/DDBJ whole genome shotgun (WGS) entry which is preliminary data.</text>
</comment>
<dbReference type="SUPFAM" id="SSF57196">
    <property type="entry name" value="EGF/Laminin"/>
    <property type="match status" value="1"/>
</dbReference>
<dbReference type="InterPro" id="IPR000742">
    <property type="entry name" value="EGF"/>
</dbReference>
<dbReference type="GO" id="GO:0005509">
    <property type="term" value="F:calcium ion binding"/>
    <property type="evidence" value="ECO:0007669"/>
    <property type="project" value="InterPro"/>
</dbReference>
<keyword evidence="5" id="KW-1185">Reference proteome</keyword>
<dbReference type="InterPro" id="IPR001881">
    <property type="entry name" value="EGF-like_Ca-bd_dom"/>
</dbReference>
<feature type="domain" description="EGF-like calcium-binding" evidence="2">
    <location>
        <begin position="16"/>
        <end position="53"/>
    </location>
</feature>
<dbReference type="SMART" id="SM00179">
    <property type="entry name" value="EGF_CA"/>
    <property type="match status" value="1"/>
</dbReference>
<dbReference type="AlphaFoldDB" id="A0A8X6L6U6"/>
<dbReference type="OrthoDB" id="6515763at2759"/>
<evidence type="ECO:0000259" key="3">
    <source>
        <dbReference type="SMART" id="SM00181"/>
    </source>
</evidence>
<gene>
    <name evidence="4" type="ORF">TNCT_111761</name>
</gene>
<organism evidence="4 5">
    <name type="scientific">Trichonephila clavata</name>
    <name type="common">Joro spider</name>
    <name type="synonym">Nephila clavata</name>
    <dbReference type="NCBI Taxonomy" id="2740835"/>
    <lineage>
        <taxon>Eukaryota</taxon>
        <taxon>Metazoa</taxon>
        <taxon>Ecdysozoa</taxon>
        <taxon>Arthropoda</taxon>
        <taxon>Chelicerata</taxon>
        <taxon>Arachnida</taxon>
        <taxon>Araneae</taxon>
        <taxon>Araneomorphae</taxon>
        <taxon>Entelegynae</taxon>
        <taxon>Araneoidea</taxon>
        <taxon>Nephilidae</taxon>
        <taxon>Trichonephila</taxon>
    </lineage>
</organism>
<dbReference type="Gene3D" id="2.10.25.10">
    <property type="entry name" value="Laminin"/>
    <property type="match status" value="1"/>
</dbReference>
<keyword evidence="1" id="KW-1015">Disulfide bond</keyword>
<dbReference type="EMBL" id="BMAO01034567">
    <property type="protein sequence ID" value="GFQ97486.1"/>
    <property type="molecule type" value="Genomic_DNA"/>
</dbReference>
<evidence type="ECO:0000313" key="4">
    <source>
        <dbReference type="EMBL" id="GFQ97486.1"/>
    </source>
</evidence>
<evidence type="ECO:0000256" key="1">
    <source>
        <dbReference type="ARBA" id="ARBA00023157"/>
    </source>
</evidence>
<evidence type="ECO:0000259" key="2">
    <source>
        <dbReference type="SMART" id="SM00179"/>
    </source>
</evidence>
<name>A0A8X6L6U6_TRICU</name>